<reference evidence="1" key="1">
    <citation type="journal article" date="2017" name="Nature">
        <title>The sunflower genome provides insights into oil metabolism, flowering and Asterid evolution.</title>
        <authorList>
            <person name="Badouin H."/>
            <person name="Gouzy J."/>
            <person name="Grassa C.J."/>
            <person name="Murat F."/>
            <person name="Staton S.E."/>
            <person name="Cottret L."/>
            <person name="Lelandais-Briere C."/>
            <person name="Owens G.L."/>
            <person name="Carrere S."/>
            <person name="Mayjonade B."/>
            <person name="Legrand L."/>
            <person name="Gill N."/>
            <person name="Kane N.C."/>
            <person name="Bowers J.E."/>
            <person name="Hubner S."/>
            <person name="Bellec A."/>
            <person name="Berard A."/>
            <person name="Berges H."/>
            <person name="Blanchet N."/>
            <person name="Boniface M.C."/>
            <person name="Brunel D."/>
            <person name="Catrice O."/>
            <person name="Chaidir N."/>
            <person name="Claudel C."/>
            <person name="Donnadieu C."/>
            <person name="Faraut T."/>
            <person name="Fievet G."/>
            <person name="Helmstetter N."/>
            <person name="King M."/>
            <person name="Knapp S.J."/>
            <person name="Lai Z."/>
            <person name="Le Paslier M.C."/>
            <person name="Lippi Y."/>
            <person name="Lorenzon L."/>
            <person name="Mandel J.R."/>
            <person name="Marage G."/>
            <person name="Marchand G."/>
            <person name="Marquand E."/>
            <person name="Bret-Mestries E."/>
            <person name="Morien E."/>
            <person name="Nambeesan S."/>
            <person name="Nguyen T."/>
            <person name="Pegot-Espagnet P."/>
            <person name="Pouilly N."/>
            <person name="Raftis F."/>
            <person name="Sallet E."/>
            <person name="Schiex T."/>
            <person name="Thomas J."/>
            <person name="Vandecasteele C."/>
            <person name="Vares D."/>
            <person name="Vear F."/>
            <person name="Vautrin S."/>
            <person name="Crespi M."/>
            <person name="Mangin B."/>
            <person name="Burke J.M."/>
            <person name="Salse J."/>
            <person name="Munos S."/>
            <person name="Vincourt P."/>
            <person name="Rieseberg L.H."/>
            <person name="Langlade N.B."/>
        </authorList>
    </citation>
    <scope>NUCLEOTIDE SEQUENCE</scope>
    <source>
        <tissue evidence="1">Leaves</tissue>
    </source>
</reference>
<accession>A0A9K3IY91</accession>
<dbReference type="Gramene" id="mRNA:HanXRQr2_Chr05g0205021">
    <property type="protein sequence ID" value="mRNA:HanXRQr2_Chr05g0205021"/>
    <property type="gene ID" value="HanXRQr2_Chr05g0205021"/>
</dbReference>
<protein>
    <submittedName>
        <fullName evidence="1">Uncharacterized protein</fullName>
    </submittedName>
</protein>
<keyword evidence="2" id="KW-1185">Reference proteome</keyword>
<organism evidence="1 2">
    <name type="scientific">Helianthus annuus</name>
    <name type="common">Common sunflower</name>
    <dbReference type="NCBI Taxonomy" id="4232"/>
    <lineage>
        <taxon>Eukaryota</taxon>
        <taxon>Viridiplantae</taxon>
        <taxon>Streptophyta</taxon>
        <taxon>Embryophyta</taxon>
        <taxon>Tracheophyta</taxon>
        <taxon>Spermatophyta</taxon>
        <taxon>Magnoliopsida</taxon>
        <taxon>eudicotyledons</taxon>
        <taxon>Gunneridae</taxon>
        <taxon>Pentapetalae</taxon>
        <taxon>asterids</taxon>
        <taxon>campanulids</taxon>
        <taxon>Asterales</taxon>
        <taxon>Asteraceae</taxon>
        <taxon>Asteroideae</taxon>
        <taxon>Heliantheae alliance</taxon>
        <taxon>Heliantheae</taxon>
        <taxon>Helianthus</taxon>
    </lineage>
</organism>
<dbReference type="Proteomes" id="UP000215914">
    <property type="component" value="Unassembled WGS sequence"/>
</dbReference>
<proteinExistence type="predicted"/>
<comment type="caution">
    <text evidence="1">The sequence shown here is derived from an EMBL/GenBank/DDBJ whole genome shotgun (WGS) entry which is preliminary data.</text>
</comment>
<evidence type="ECO:0000313" key="2">
    <source>
        <dbReference type="Proteomes" id="UP000215914"/>
    </source>
</evidence>
<dbReference type="AlphaFoldDB" id="A0A9K3IY91"/>
<reference evidence="1" key="2">
    <citation type="submission" date="2020-06" db="EMBL/GenBank/DDBJ databases">
        <title>Helianthus annuus Genome sequencing and assembly Release 2.</title>
        <authorList>
            <person name="Gouzy J."/>
            <person name="Langlade N."/>
            <person name="Munos S."/>
        </authorList>
    </citation>
    <scope>NUCLEOTIDE SEQUENCE</scope>
    <source>
        <tissue evidence="1">Leaves</tissue>
    </source>
</reference>
<sequence length="132" mass="14719">MGQIFVQFGLAVNGQTRSTSQHRVKVSQRGSTKRHEDPEFFSCMLASSHYWNDITKPRYASFARECQGCIFQNYGTVGIEEPTGFRVLSGRSLFRSLSFLLPLCNEDTGPVTPALIFQGVTEIGFEGFGVLK</sequence>
<dbReference type="EMBL" id="MNCJ02000320">
    <property type="protein sequence ID" value="KAF5805094.1"/>
    <property type="molecule type" value="Genomic_DNA"/>
</dbReference>
<evidence type="ECO:0000313" key="1">
    <source>
        <dbReference type="EMBL" id="KAF5805094.1"/>
    </source>
</evidence>
<name>A0A9K3IY91_HELAN</name>
<gene>
    <name evidence="1" type="ORF">HanXRQr2_Chr05g0205021</name>
</gene>